<name>A0A8X6KJH4_TRICU</name>
<evidence type="ECO:0000313" key="2">
    <source>
        <dbReference type="Proteomes" id="UP000887116"/>
    </source>
</evidence>
<gene>
    <name evidence="1" type="ORF">TNCT_131041</name>
</gene>
<evidence type="ECO:0000313" key="1">
    <source>
        <dbReference type="EMBL" id="GFQ73773.1"/>
    </source>
</evidence>
<comment type="caution">
    <text evidence="1">The sequence shown here is derived from an EMBL/GenBank/DDBJ whole genome shotgun (WGS) entry which is preliminary data.</text>
</comment>
<proteinExistence type="predicted"/>
<sequence length="72" mass="8127">MMASLSYSFRIGRSTTSTIIRETCEAISSSLQPIVLAKPDRNIWLDIAEGYHEQWQFPNCLGAIDGKHVLMQ</sequence>
<dbReference type="OrthoDB" id="6424512at2759"/>
<feature type="non-terminal residue" evidence="1">
    <location>
        <position position="72"/>
    </location>
</feature>
<dbReference type="Proteomes" id="UP000887116">
    <property type="component" value="Unassembled WGS sequence"/>
</dbReference>
<reference evidence="1" key="1">
    <citation type="submission" date="2020-07" db="EMBL/GenBank/DDBJ databases">
        <title>Multicomponent nature underlies the extraordinary mechanical properties of spider dragline silk.</title>
        <authorList>
            <person name="Kono N."/>
            <person name="Nakamura H."/>
            <person name="Mori M."/>
            <person name="Yoshida Y."/>
            <person name="Ohtoshi R."/>
            <person name="Malay A.D."/>
            <person name="Moran D.A.P."/>
            <person name="Tomita M."/>
            <person name="Numata K."/>
            <person name="Arakawa K."/>
        </authorList>
    </citation>
    <scope>NUCLEOTIDE SEQUENCE</scope>
</reference>
<dbReference type="EMBL" id="BMAO01031263">
    <property type="protein sequence ID" value="GFQ73773.1"/>
    <property type="molecule type" value="Genomic_DNA"/>
</dbReference>
<dbReference type="AlphaFoldDB" id="A0A8X6KJH4"/>
<accession>A0A8X6KJH4</accession>
<keyword evidence="2" id="KW-1185">Reference proteome</keyword>
<organism evidence="1 2">
    <name type="scientific">Trichonephila clavata</name>
    <name type="common">Joro spider</name>
    <name type="synonym">Nephila clavata</name>
    <dbReference type="NCBI Taxonomy" id="2740835"/>
    <lineage>
        <taxon>Eukaryota</taxon>
        <taxon>Metazoa</taxon>
        <taxon>Ecdysozoa</taxon>
        <taxon>Arthropoda</taxon>
        <taxon>Chelicerata</taxon>
        <taxon>Arachnida</taxon>
        <taxon>Araneae</taxon>
        <taxon>Araneomorphae</taxon>
        <taxon>Entelegynae</taxon>
        <taxon>Araneoidea</taxon>
        <taxon>Nephilidae</taxon>
        <taxon>Trichonephila</taxon>
    </lineage>
</organism>
<protein>
    <submittedName>
        <fullName evidence="1">DDE Tnp4 domain-containing protein</fullName>
    </submittedName>
</protein>